<feature type="transmembrane region" description="Helical" evidence="7">
    <location>
        <begin position="297"/>
        <end position="317"/>
    </location>
</feature>
<dbReference type="PANTHER" id="PTHR46154:SF3">
    <property type="entry name" value="DUR32P"/>
    <property type="match status" value="1"/>
</dbReference>
<dbReference type="GO" id="GO:0015204">
    <property type="term" value="F:urea transmembrane transporter activity"/>
    <property type="evidence" value="ECO:0007669"/>
    <property type="project" value="InterPro"/>
</dbReference>
<evidence type="ECO:0000259" key="8">
    <source>
        <dbReference type="Pfam" id="PF00296"/>
    </source>
</evidence>
<dbReference type="PANTHER" id="PTHR46154">
    <property type="match status" value="1"/>
</dbReference>
<keyword evidence="10" id="KW-1185">Reference proteome</keyword>
<dbReference type="InterPro" id="IPR036661">
    <property type="entry name" value="Luciferase-like_sf"/>
</dbReference>
<proteinExistence type="inferred from homology"/>
<gene>
    <name evidence="9" type="ORF">TRUGW13939_00949</name>
</gene>
<evidence type="ECO:0000256" key="5">
    <source>
        <dbReference type="ARBA" id="ARBA00023136"/>
    </source>
</evidence>
<dbReference type="OrthoDB" id="6132759at2759"/>
<protein>
    <recommendedName>
        <fullName evidence="8">Luciferase-like domain-containing protein</fullName>
    </recommendedName>
</protein>
<dbReference type="SUPFAM" id="SSF51679">
    <property type="entry name" value="Bacterial luciferase-like"/>
    <property type="match status" value="1"/>
</dbReference>
<feature type="transmembrane region" description="Helical" evidence="7">
    <location>
        <begin position="429"/>
        <end position="451"/>
    </location>
</feature>
<evidence type="ECO:0000313" key="10">
    <source>
        <dbReference type="Proteomes" id="UP000509510"/>
    </source>
</evidence>
<feature type="transmembrane region" description="Helical" evidence="7">
    <location>
        <begin position="136"/>
        <end position="161"/>
    </location>
</feature>
<dbReference type="KEGG" id="trg:TRUGW13939_00949"/>
<comment type="subcellular location">
    <subcellularLocation>
        <location evidence="1">Membrane</location>
        <topology evidence="1">Multi-pass membrane protein</topology>
    </subcellularLocation>
</comment>
<dbReference type="Gene3D" id="1.20.1730.10">
    <property type="entry name" value="Sodium/glucose cotransporter"/>
    <property type="match status" value="1"/>
</dbReference>
<evidence type="ECO:0000256" key="6">
    <source>
        <dbReference type="ARBA" id="ARBA00033748"/>
    </source>
</evidence>
<dbReference type="GO" id="GO:0016705">
    <property type="term" value="F:oxidoreductase activity, acting on paired donors, with incorporation or reduction of molecular oxygen"/>
    <property type="evidence" value="ECO:0007669"/>
    <property type="project" value="InterPro"/>
</dbReference>
<keyword evidence="4 7" id="KW-1133">Transmembrane helix</keyword>
<feature type="transmembrane region" description="Helical" evidence="7">
    <location>
        <begin position="256"/>
        <end position="276"/>
    </location>
</feature>
<evidence type="ECO:0000256" key="1">
    <source>
        <dbReference type="ARBA" id="ARBA00004141"/>
    </source>
</evidence>
<dbReference type="NCBIfam" id="TIGR00813">
    <property type="entry name" value="sss"/>
    <property type="match status" value="1"/>
</dbReference>
<feature type="transmembrane region" description="Helical" evidence="7">
    <location>
        <begin position="571"/>
        <end position="590"/>
    </location>
</feature>
<evidence type="ECO:0000313" key="9">
    <source>
        <dbReference type="EMBL" id="QKX53869.1"/>
    </source>
</evidence>
<accession>A0A7H8QIT4</accession>
<keyword evidence="5 7" id="KW-0472">Membrane</keyword>
<dbReference type="Pfam" id="PF00296">
    <property type="entry name" value="Bac_luciferase"/>
    <property type="match status" value="1"/>
</dbReference>
<dbReference type="InterPro" id="IPR038377">
    <property type="entry name" value="Na/Glc_symporter_sf"/>
</dbReference>
<dbReference type="PROSITE" id="PS50283">
    <property type="entry name" value="NA_SOLUT_SYMP_3"/>
    <property type="match status" value="1"/>
</dbReference>
<reference evidence="10" key="1">
    <citation type="submission" date="2020-06" db="EMBL/GenBank/DDBJ databases">
        <title>A chromosome-scale genome assembly of Talaromyces rugulosus W13939.</title>
        <authorList>
            <person name="Wang B."/>
            <person name="Guo L."/>
            <person name="Ye K."/>
            <person name="Wang L."/>
        </authorList>
    </citation>
    <scope>NUCLEOTIDE SEQUENCE [LARGE SCALE GENOMIC DNA]</scope>
    <source>
        <strain evidence="10">W13939</strain>
    </source>
</reference>
<dbReference type="InterPro" id="IPR016215">
    <property type="entry name" value="NTA_MOA"/>
</dbReference>
<dbReference type="CDD" id="cd11476">
    <property type="entry name" value="SLC5sbd_DUR3"/>
    <property type="match status" value="1"/>
</dbReference>
<feature type="transmembrane region" description="Helical" evidence="7">
    <location>
        <begin position="497"/>
        <end position="517"/>
    </location>
</feature>
<dbReference type="GO" id="GO:0005886">
    <property type="term" value="C:plasma membrane"/>
    <property type="evidence" value="ECO:0007669"/>
    <property type="project" value="TreeGrafter"/>
</dbReference>
<evidence type="ECO:0000256" key="7">
    <source>
        <dbReference type="SAM" id="Phobius"/>
    </source>
</evidence>
<dbReference type="InterPro" id="IPR011251">
    <property type="entry name" value="Luciferase-like_dom"/>
</dbReference>
<feature type="transmembrane region" description="Helical" evidence="7">
    <location>
        <begin position="12"/>
        <end position="36"/>
    </location>
</feature>
<organism evidence="9 10">
    <name type="scientific">Talaromyces rugulosus</name>
    <name type="common">Penicillium rugulosum</name>
    <dbReference type="NCBI Taxonomy" id="121627"/>
    <lineage>
        <taxon>Eukaryota</taxon>
        <taxon>Fungi</taxon>
        <taxon>Dikarya</taxon>
        <taxon>Ascomycota</taxon>
        <taxon>Pezizomycotina</taxon>
        <taxon>Eurotiomycetes</taxon>
        <taxon>Eurotiomycetidae</taxon>
        <taxon>Eurotiales</taxon>
        <taxon>Trichocomaceae</taxon>
        <taxon>Talaromyces</taxon>
        <taxon>Talaromyces sect. Islandici</taxon>
    </lineage>
</organism>
<feature type="transmembrane region" description="Helical" evidence="7">
    <location>
        <begin position="401"/>
        <end position="423"/>
    </location>
</feature>
<feature type="transmembrane region" description="Helical" evidence="7">
    <location>
        <begin position="197"/>
        <end position="215"/>
    </location>
</feature>
<feature type="transmembrane region" description="Helical" evidence="7">
    <location>
        <begin position="167"/>
        <end position="185"/>
    </location>
</feature>
<sequence length="1138" mass="124894">MSTQDLTPLPQGAGYGVVVGLGLAFGIGMVAVNRFLERSMNEKSDHTEMFMVANRSVGTGLTASAVISSWMWATAIIWTTAQGYLYGIAAPFWYAAGCSIQIALMTVLAIHAKVKVPNGHTVLEIVRLRYGTTAHIIYIFLCLVTNLLSVTSMILGAAGVITALTGMHIVASTFLLPLGVIVYTVAGGLKATFLTDYVHTLIVMVILCFLTIKVINNPSITSLSSFYDILVDADKTRDIAGNYQGSILSFKSKSSIIFGLVHSFGDFALVIMDTSFWQKGFAADTAATMPGYMLGGISYFAVPWAVGTTTGLAAIGLEKTPLFPTYPRMMTTDEINAGYVLPYTVMAVAGKGGAFALLLVVFMCVTSTTSAELIAVSSIFSFDIYRTYINPKANDRQVIRVSHWTVILFGIFVSAFATALHYGGIDLNWMGYFLATVICPGMFPLAFTILWKKQTAAAATIAPVLGLASGISVWLGTAYAYAGELSVLSTEAQLPCLWGALTSTFSSAIYSIVITYIKPDDFDWRTFLLLSEVKDSSDDETTPNTPIAENKNLDSIVHPYPPQELKRMNRAAVIASIFSAIVGLVTWVVWPLPLYRDWIFTKPFFMGWTTVSEIWLFICMLVAVVYPVYDGREVLGRAFRILFRFSTEKESTNTVGEGSTSVHIGTEKNITEGQSSDNSSKISHQLQLTFSGFTGLWKHPQDKGGDFTNLEYWINLAKVLEEGKFHGLFLADHLGVYDVYKGPANPNPALLSGAQFPVGDPFMLISAMASATKSLGFGVTASTTYETSPYALARKLSTLDHITRGRIGWNIVTSFLDSAAKAYGLDEQIPHDERYARADEYLELTYKLWEGTWQDDAVQRNPESKVYSDAEKVRRIEHEGKYFKSTAANQLPASKQRTPLLFQAGASSAGKDFAAKHSEVMFLPGLEPEKTGAIVKDMRKQLVDVGRAPDGIKFIAGFLVIVDETDAKAQAKYEEYLSYADLEGMATLFGGWTGADLSKFEDDEDFAFTAVAGIQSLIQSWSKTIPNSNGLKWTKRRILQELALGGVHPRAIGSPQTVADILEKWVNIADVDGFNFSYTITPGTFEDMIKYLFPELRRRGVIWEDYDVPGGSARENYFMDGKGPQVRNDHPAATYKWK</sequence>
<dbReference type="RefSeq" id="XP_035340048.1">
    <property type="nucleotide sequence ID" value="XM_035484155.1"/>
</dbReference>
<dbReference type="InterPro" id="IPR001734">
    <property type="entry name" value="Na/solute_symporter"/>
</dbReference>
<feature type="transmembrane region" description="Helical" evidence="7">
    <location>
        <begin position="57"/>
        <end position="78"/>
    </location>
</feature>
<comment type="similarity">
    <text evidence="2">Belongs to the sodium:solute symporter (SSF) (TC 2.A.21) family.</text>
</comment>
<dbReference type="Gene3D" id="3.20.20.30">
    <property type="entry name" value="Luciferase-like domain"/>
    <property type="match status" value="1"/>
</dbReference>
<dbReference type="NCBIfam" id="TIGR03860">
    <property type="entry name" value="FMN_nitrolo"/>
    <property type="match status" value="1"/>
</dbReference>
<feature type="transmembrane region" description="Helical" evidence="7">
    <location>
        <begin position="610"/>
        <end position="629"/>
    </location>
</feature>
<comment type="similarity">
    <text evidence="6">Belongs to the NtaA/SnaA/DszA monooxygenase family.</text>
</comment>
<evidence type="ECO:0000256" key="3">
    <source>
        <dbReference type="ARBA" id="ARBA00022692"/>
    </source>
</evidence>
<evidence type="ECO:0000256" key="2">
    <source>
        <dbReference type="ARBA" id="ARBA00006434"/>
    </source>
</evidence>
<dbReference type="Pfam" id="PF00474">
    <property type="entry name" value="SSF"/>
    <property type="match status" value="1"/>
</dbReference>
<dbReference type="EMBL" id="CP055898">
    <property type="protein sequence ID" value="QKX53869.1"/>
    <property type="molecule type" value="Genomic_DNA"/>
</dbReference>
<dbReference type="Proteomes" id="UP000509510">
    <property type="component" value="Chromosome I"/>
</dbReference>
<dbReference type="AlphaFoldDB" id="A0A7H8QIT4"/>
<dbReference type="GO" id="GO:0004497">
    <property type="term" value="F:monooxygenase activity"/>
    <property type="evidence" value="ECO:0007669"/>
    <property type="project" value="InterPro"/>
</dbReference>
<dbReference type="GeneID" id="55988462"/>
<dbReference type="InterPro" id="IPR031155">
    <property type="entry name" value="DUR"/>
</dbReference>
<feature type="domain" description="Luciferase-like" evidence="8">
    <location>
        <begin position="704"/>
        <end position="1067"/>
    </location>
</feature>
<evidence type="ECO:0000256" key="4">
    <source>
        <dbReference type="ARBA" id="ARBA00022989"/>
    </source>
</evidence>
<feature type="transmembrane region" description="Helical" evidence="7">
    <location>
        <begin position="84"/>
        <end position="110"/>
    </location>
</feature>
<name>A0A7H8QIT4_TALRU</name>
<keyword evidence="3 7" id="KW-0812">Transmembrane</keyword>
<feature type="transmembrane region" description="Helical" evidence="7">
    <location>
        <begin position="458"/>
        <end position="482"/>
    </location>
</feature>